<name>A0A834M5A4_RHYFE</name>
<evidence type="ECO:0000256" key="1">
    <source>
        <dbReference type="SAM" id="Phobius"/>
    </source>
</evidence>
<evidence type="ECO:0000313" key="2">
    <source>
        <dbReference type="EMBL" id="KAF7267300.1"/>
    </source>
</evidence>
<dbReference type="AlphaFoldDB" id="A0A834M5A4"/>
<organism evidence="2 3">
    <name type="scientific">Rhynchophorus ferrugineus</name>
    <name type="common">Red palm weevil</name>
    <name type="synonym">Curculio ferrugineus</name>
    <dbReference type="NCBI Taxonomy" id="354439"/>
    <lineage>
        <taxon>Eukaryota</taxon>
        <taxon>Metazoa</taxon>
        <taxon>Ecdysozoa</taxon>
        <taxon>Arthropoda</taxon>
        <taxon>Hexapoda</taxon>
        <taxon>Insecta</taxon>
        <taxon>Pterygota</taxon>
        <taxon>Neoptera</taxon>
        <taxon>Endopterygota</taxon>
        <taxon>Coleoptera</taxon>
        <taxon>Polyphaga</taxon>
        <taxon>Cucujiformia</taxon>
        <taxon>Curculionidae</taxon>
        <taxon>Dryophthorinae</taxon>
        <taxon>Rhynchophorus</taxon>
    </lineage>
</organism>
<keyword evidence="1" id="KW-0812">Transmembrane</keyword>
<sequence length="84" mass="9435">MNATLTSNIDMNLTELRESLADMGGDLISNGSNGSDYYIPYDQRPETYFVPVLFFLIFVIGCLGNGTLVVIFLRHRTMRNVPNT</sequence>
<comment type="caution">
    <text evidence="2">The sequence shown here is derived from an EMBL/GenBank/DDBJ whole genome shotgun (WGS) entry which is preliminary data.</text>
</comment>
<protein>
    <submittedName>
        <fullName evidence="2">Uncharacterized protein</fullName>
    </submittedName>
</protein>
<dbReference type="SUPFAM" id="SSF81321">
    <property type="entry name" value="Family A G protein-coupled receptor-like"/>
    <property type="match status" value="1"/>
</dbReference>
<evidence type="ECO:0000313" key="3">
    <source>
        <dbReference type="Proteomes" id="UP000625711"/>
    </source>
</evidence>
<feature type="transmembrane region" description="Helical" evidence="1">
    <location>
        <begin position="48"/>
        <end position="73"/>
    </location>
</feature>
<dbReference type="EMBL" id="JAACXV010014437">
    <property type="protein sequence ID" value="KAF7267300.1"/>
    <property type="molecule type" value="Genomic_DNA"/>
</dbReference>
<gene>
    <name evidence="2" type="ORF">GWI33_019459</name>
</gene>
<proteinExistence type="predicted"/>
<reference evidence="2" key="1">
    <citation type="submission" date="2020-08" db="EMBL/GenBank/DDBJ databases">
        <title>Genome sequencing and assembly of the red palm weevil Rhynchophorus ferrugineus.</title>
        <authorList>
            <person name="Dias G.B."/>
            <person name="Bergman C.M."/>
            <person name="Manee M."/>
        </authorList>
    </citation>
    <scope>NUCLEOTIDE SEQUENCE</scope>
    <source>
        <strain evidence="2">AA-2017</strain>
        <tissue evidence="2">Whole larva</tissue>
    </source>
</reference>
<keyword evidence="1" id="KW-0472">Membrane</keyword>
<accession>A0A834M5A4</accession>
<keyword evidence="3" id="KW-1185">Reference proteome</keyword>
<dbReference type="Gene3D" id="1.20.1070.10">
    <property type="entry name" value="Rhodopsin 7-helix transmembrane proteins"/>
    <property type="match status" value="1"/>
</dbReference>
<keyword evidence="1" id="KW-1133">Transmembrane helix</keyword>
<dbReference type="Proteomes" id="UP000625711">
    <property type="component" value="Unassembled WGS sequence"/>
</dbReference>
<dbReference type="OrthoDB" id="10049706at2759"/>